<dbReference type="EMBL" id="CP045897">
    <property type="protein sequence ID" value="QQP51945.1"/>
    <property type="molecule type" value="Genomic_DNA"/>
</dbReference>
<dbReference type="GO" id="GO:0020037">
    <property type="term" value="F:heme binding"/>
    <property type="evidence" value="ECO:0007669"/>
    <property type="project" value="InterPro"/>
</dbReference>
<protein>
    <submittedName>
        <fullName evidence="2">Uncharacterized protein</fullName>
    </submittedName>
</protein>
<keyword evidence="3" id="KW-1185">Reference proteome</keyword>
<dbReference type="Pfam" id="PF03098">
    <property type="entry name" value="An_peroxidase"/>
    <property type="match status" value="1"/>
</dbReference>
<dbReference type="InterPro" id="IPR010255">
    <property type="entry name" value="Haem_peroxidase_sf"/>
</dbReference>
<dbReference type="PROSITE" id="PS50292">
    <property type="entry name" value="PEROXIDASE_3"/>
    <property type="match status" value="1"/>
</dbReference>
<gene>
    <name evidence="2" type="ORF">FKW44_013442</name>
</gene>
<dbReference type="AlphaFoldDB" id="A0A7T8HM44"/>
<dbReference type="InterPro" id="IPR019791">
    <property type="entry name" value="Haem_peroxidase_animal"/>
</dbReference>
<reference evidence="3" key="1">
    <citation type="submission" date="2021-01" db="EMBL/GenBank/DDBJ databases">
        <title>Caligus Genome Assembly.</title>
        <authorList>
            <person name="Gallardo-Escarate C."/>
        </authorList>
    </citation>
    <scope>NUCLEOTIDE SEQUENCE [LARGE SCALE GENOMIC DNA]</scope>
</reference>
<name>A0A7T8HM44_CALRO</name>
<dbReference type="Gene3D" id="1.10.640.10">
    <property type="entry name" value="Haem peroxidase domain superfamily, animal type"/>
    <property type="match status" value="1"/>
</dbReference>
<dbReference type="PANTHER" id="PTHR11475">
    <property type="entry name" value="OXIDASE/PEROXIDASE"/>
    <property type="match status" value="1"/>
</dbReference>
<dbReference type="GO" id="GO:0006979">
    <property type="term" value="P:response to oxidative stress"/>
    <property type="evidence" value="ECO:0007669"/>
    <property type="project" value="InterPro"/>
</dbReference>
<accession>A0A7T8HM44</accession>
<dbReference type="PANTHER" id="PTHR11475:SF114">
    <property type="entry name" value="PEROXIDASE-LIKE PROTEIN"/>
    <property type="match status" value="1"/>
</dbReference>
<organism evidence="2 3">
    <name type="scientific">Caligus rogercresseyi</name>
    <name type="common">Sea louse</name>
    <dbReference type="NCBI Taxonomy" id="217165"/>
    <lineage>
        <taxon>Eukaryota</taxon>
        <taxon>Metazoa</taxon>
        <taxon>Ecdysozoa</taxon>
        <taxon>Arthropoda</taxon>
        <taxon>Crustacea</taxon>
        <taxon>Multicrustacea</taxon>
        <taxon>Hexanauplia</taxon>
        <taxon>Copepoda</taxon>
        <taxon>Siphonostomatoida</taxon>
        <taxon>Caligidae</taxon>
        <taxon>Caligus</taxon>
    </lineage>
</organism>
<dbReference type="Proteomes" id="UP000595437">
    <property type="component" value="Chromosome 8"/>
</dbReference>
<dbReference type="InterPro" id="IPR037120">
    <property type="entry name" value="Haem_peroxidase_sf_animal"/>
</dbReference>
<dbReference type="SUPFAM" id="SSF48113">
    <property type="entry name" value="Heme-dependent peroxidases"/>
    <property type="match status" value="1"/>
</dbReference>
<keyword evidence="1" id="KW-0575">Peroxidase</keyword>
<dbReference type="OrthoDB" id="5840686at2759"/>
<evidence type="ECO:0000313" key="2">
    <source>
        <dbReference type="EMBL" id="QQP51945.1"/>
    </source>
</evidence>
<proteinExistence type="predicted"/>
<feature type="non-terminal residue" evidence="2">
    <location>
        <position position="1"/>
    </location>
</feature>
<dbReference type="GO" id="GO:0004601">
    <property type="term" value="F:peroxidase activity"/>
    <property type="evidence" value="ECO:0007669"/>
    <property type="project" value="UniProtKB-KW"/>
</dbReference>
<sequence length="161" mass="18639">QEDEVIYQESRRIVLGVLQHIIYDEFLPAVLGSNTYYQFELSSKKNTYYDRNINPSVFSGFVTSFSHLFRTPARPLISRGFPGIFEAGLLFQDHPHLIAIFSHLNNDHGYYVDYKRLCGIQNMTMDQDSWNNLLNVFKGNEGAIDLLSGALMEDHPWRTCR</sequence>
<evidence type="ECO:0000256" key="1">
    <source>
        <dbReference type="ARBA" id="ARBA00022559"/>
    </source>
</evidence>
<evidence type="ECO:0000313" key="3">
    <source>
        <dbReference type="Proteomes" id="UP000595437"/>
    </source>
</evidence>
<keyword evidence="1" id="KW-0560">Oxidoreductase</keyword>